<dbReference type="InterPro" id="IPR050834">
    <property type="entry name" value="Glycosyltransf_2"/>
</dbReference>
<name>A0A4V3QZB1_9SPHN</name>
<keyword evidence="3" id="KW-1185">Reference proteome</keyword>
<evidence type="ECO:0000313" key="2">
    <source>
        <dbReference type="EMBL" id="TGX53492.1"/>
    </source>
</evidence>
<comment type="caution">
    <text evidence="2">The sequence shown here is derived from an EMBL/GenBank/DDBJ whole genome shotgun (WGS) entry which is preliminary data.</text>
</comment>
<dbReference type="Proteomes" id="UP000306147">
    <property type="component" value="Unassembled WGS sequence"/>
</dbReference>
<dbReference type="CDD" id="cd00761">
    <property type="entry name" value="Glyco_tranf_GTA_type"/>
    <property type="match status" value="1"/>
</dbReference>
<dbReference type="AlphaFoldDB" id="A0A4V3QZB1"/>
<dbReference type="Gene3D" id="3.90.550.10">
    <property type="entry name" value="Spore Coat Polysaccharide Biosynthesis Protein SpsA, Chain A"/>
    <property type="match status" value="1"/>
</dbReference>
<dbReference type="OrthoDB" id="6383742at2"/>
<protein>
    <submittedName>
        <fullName evidence="2">Glycosyltransferase family 2 protein</fullName>
    </submittedName>
</protein>
<dbReference type="InterPro" id="IPR029044">
    <property type="entry name" value="Nucleotide-diphossugar_trans"/>
</dbReference>
<organism evidence="2 3">
    <name type="scientific">Sphingomonas gei</name>
    <dbReference type="NCBI Taxonomy" id="1395960"/>
    <lineage>
        <taxon>Bacteria</taxon>
        <taxon>Pseudomonadati</taxon>
        <taxon>Pseudomonadota</taxon>
        <taxon>Alphaproteobacteria</taxon>
        <taxon>Sphingomonadales</taxon>
        <taxon>Sphingomonadaceae</taxon>
        <taxon>Sphingomonas</taxon>
    </lineage>
</organism>
<proteinExistence type="predicted"/>
<sequence length="322" mass="34689">MEACVCVIIPAYDAAATIGRAVASALAQPEVAEVIVVDDASGDATIAQARAADDGSQRLSVLALPDNRGPSAARNAAIHAGRAPLLAILDADDFLLPGRFARLLARPGWDFIADNILFVPEGAEDAPVPVLADRHRRLALHEFVARNISRPGHPRAELGFLKPLIRRAALEKIGLRYQEDIRLGEDYLLYAEALARGAVFELSEACGYVAVERATSLSGRHRTEDLGRLLAADRRLAGHPDIAAADRAILGRHVAALDTKHAHRRFLDDKRTAGMRHAMLPLLGHPRRLLGIARAIVRDKFGAPSATGPIAARLLFGPDEFE</sequence>
<dbReference type="GO" id="GO:0016740">
    <property type="term" value="F:transferase activity"/>
    <property type="evidence" value="ECO:0007669"/>
    <property type="project" value="UniProtKB-KW"/>
</dbReference>
<dbReference type="PANTHER" id="PTHR43685">
    <property type="entry name" value="GLYCOSYLTRANSFERASE"/>
    <property type="match status" value="1"/>
</dbReference>
<feature type="domain" description="Glycosyltransferase 2-like" evidence="1">
    <location>
        <begin position="6"/>
        <end position="106"/>
    </location>
</feature>
<keyword evidence="2" id="KW-0808">Transferase</keyword>
<dbReference type="EMBL" id="SRXT01000004">
    <property type="protein sequence ID" value="TGX53492.1"/>
    <property type="molecule type" value="Genomic_DNA"/>
</dbReference>
<accession>A0A4V3QZB1</accession>
<reference evidence="2 3" key="1">
    <citation type="submission" date="2019-04" db="EMBL/GenBank/DDBJ databases">
        <title>Sphingomonas psychrotolerans sp. nov., isolated from soil in the Tianshan Mountains, Xinjiang, China.</title>
        <authorList>
            <person name="Luo Y."/>
            <person name="Sheng H."/>
        </authorList>
    </citation>
    <scope>NUCLEOTIDE SEQUENCE [LARGE SCALE GENOMIC DNA]</scope>
    <source>
        <strain evidence="2 3">ZFGT-11</strain>
    </source>
</reference>
<gene>
    <name evidence="2" type="ORF">E5A73_11695</name>
</gene>
<evidence type="ECO:0000313" key="3">
    <source>
        <dbReference type="Proteomes" id="UP000306147"/>
    </source>
</evidence>
<dbReference type="SUPFAM" id="SSF53448">
    <property type="entry name" value="Nucleotide-diphospho-sugar transferases"/>
    <property type="match status" value="1"/>
</dbReference>
<evidence type="ECO:0000259" key="1">
    <source>
        <dbReference type="Pfam" id="PF00535"/>
    </source>
</evidence>
<dbReference type="Pfam" id="PF00535">
    <property type="entry name" value="Glycos_transf_2"/>
    <property type="match status" value="1"/>
</dbReference>
<dbReference type="InterPro" id="IPR001173">
    <property type="entry name" value="Glyco_trans_2-like"/>
</dbReference>
<dbReference type="PANTHER" id="PTHR43685:SF2">
    <property type="entry name" value="GLYCOSYLTRANSFERASE 2-LIKE DOMAIN-CONTAINING PROTEIN"/>
    <property type="match status" value="1"/>
</dbReference>